<organism evidence="2 3">
    <name type="scientific">Nocardioides caricicola</name>
    <dbReference type="NCBI Taxonomy" id="634770"/>
    <lineage>
        <taxon>Bacteria</taxon>
        <taxon>Bacillati</taxon>
        <taxon>Actinomycetota</taxon>
        <taxon>Actinomycetes</taxon>
        <taxon>Propionibacteriales</taxon>
        <taxon>Nocardioidaceae</taxon>
        <taxon>Nocardioides</taxon>
    </lineage>
</organism>
<evidence type="ECO:0000313" key="2">
    <source>
        <dbReference type="EMBL" id="MFC5492409.1"/>
    </source>
</evidence>
<gene>
    <name evidence="2" type="ORF">ACFPKY_04835</name>
</gene>
<comment type="caution">
    <text evidence="2">The sequence shown here is derived from an EMBL/GenBank/DDBJ whole genome shotgun (WGS) entry which is preliminary data.</text>
</comment>
<accession>A0ABW0MWV8</accession>
<protein>
    <submittedName>
        <fullName evidence="2">Copper transporter</fullName>
    </submittedName>
</protein>
<dbReference type="EMBL" id="JBHSMD010000002">
    <property type="protein sequence ID" value="MFC5492409.1"/>
    <property type="molecule type" value="Genomic_DNA"/>
</dbReference>
<dbReference type="Pfam" id="PF11382">
    <property type="entry name" value="MctB"/>
    <property type="match status" value="1"/>
</dbReference>
<reference evidence="3" key="1">
    <citation type="journal article" date="2019" name="Int. J. Syst. Evol. Microbiol.">
        <title>The Global Catalogue of Microorganisms (GCM) 10K type strain sequencing project: providing services to taxonomists for standard genome sequencing and annotation.</title>
        <authorList>
            <consortium name="The Broad Institute Genomics Platform"/>
            <consortium name="The Broad Institute Genome Sequencing Center for Infectious Disease"/>
            <person name="Wu L."/>
            <person name="Ma J."/>
        </authorList>
    </citation>
    <scope>NUCLEOTIDE SEQUENCE [LARGE SCALE GENOMIC DNA]</scope>
    <source>
        <strain evidence="3">KACC 13778</strain>
    </source>
</reference>
<proteinExistence type="predicted"/>
<feature type="region of interest" description="Disordered" evidence="1">
    <location>
        <begin position="31"/>
        <end position="52"/>
    </location>
</feature>
<name>A0ABW0MWV8_9ACTN</name>
<dbReference type="RefSeq" id="WP_345170738.1">
    <property type="nucleotide sequence ID" value="NZ_BAABFQ010000003.1"/>
</dbReference>
<dbReference type="InterPro" id="IPR021522">
    <property type="entry name" value="MctB"/>
</dbReference>
<dbReference type="Proteomes" id="UP001595956">
    <property type="component" value="Unassembled WGS sequence"/>
</dbReference>
<evidence type="ECO:0000256" key="1">
    <source>
        <dbReference type="SAM" id="MobiDB-lite"/>
    </source>
</evidence>
<keyword evidence="3" id="KW-1185">Reference proteome</keyword>
<sequence length="282" mass="27697">MISYRHHIVSLVAVFLALAVGVALGGGPLSDLGRDDKPASAPTSPRKQPAAKATYGDEFASAGAAALYANGLRDRSVSLVTLPGADADVVSALGAEVEAAGGTIAGTYDVLPALTDASEKSLVDTLGSQLADQLGSGAVSADAPTYERMGQLLGLAVSGSSDLPSSEAEAVRQGLAGAELMGSPEDAARAPAVLVVLGDSTNPAILTGVVTGLADKATGVVVAGSADVLTDLRSESDGRAATVDGVDQPLGQVTAVLAVIRSFSVQGGSFGASGSDGAVPLT</sequence>
<evidence type="ECO:0000313" key="3">
    <source>
        <dbReference type="Proteomes" id="UP001595956"/>
    </source>
</evidence>